<accession>A0A0F9RXL9</accession>
<dbReference type="AlphaFoldDB" id="A0A0F9RXL9"/>
<name>A0A0F9RXL9_9ZZZZ</name>
<keyword evidence="1" id="KW-0175">Coiled coil</keyword>
<sequence length="469" mass="55989">MEIIDLSDKNNEELTKKVKLNNKKIKDLITDIQNLKKDLNKLKISQGSKYPSDFVIEGKEQWEQVEKALIQQGILLEYDIIKKLDNESIIHNSNDSFIYPNGKNKFYIDYFFSKNNPHPHYNFPESKEIQTGEFETDITIDEIDRFEDQNFIFTLNTHFLIECKSRSNPPVNYIIILDKIANQMENKIKFLLSIKGSKFASDFILKTNTLWSTRHKPLPISYSNLKIDDKNTLVEAFWQLFRRIDFQSNYLLFFKFFMDDYMETKVPKNMELPNHLSTFNVFYDRWVKNGLIPSKLMEKIRINVEMFIPVIIVNGNIYSVDLDLGNYKDFIEITKKIPGFIREFSYLRQGLDREIKYVHLLRFIMQILRNNKICFKSKKLLPNFLEPILDIMVISSKDFIEVFKEMKNEIKTSFFNKIKQNSTDLYLKNKNELLKFQVFKWVLFHNPNLLEDLLLVCYRNYNPDIEELF</sequence>
<comment type="caution">
    <text evidence="2">The sequence shown here is derived from an EMBL/GenBank/DDBJ whole genome shotgun (WGS) entry which is preliminary data.</text>
</comment>
<feature type="coiled-coil region" evidence="1">
    <location>
        <begin position="18"/>
        <end position="45"/>
    </location>
</feature>
<protein>
    <submittedName>
        <fullName evidence="2">Uncharacterized protein</fullName>
    </submittedName>
</protein>
<dbReference type="EMBL" id="LAZR01000667">
    <property type="protein sequence ID" value="KKN61190.1"/>
    <property type="molecule type" value="Genomic_DNA"/>
</dbReference>
<proteinExistence type="predicted"/>
<evidence type="ECO:0000313" key="2">
    <source>
        <dbReference type="EMBL" id="KKN61190.1"/>
    </source>
</evidence>
<reference evidence="2" key="1">
    <citation type="journal article" date="2015" name="Nature">
        <title>Complex archaea that bridge the gap between prokaryotes and eukaryotes.</title>
        <authorList>
            <person name="Spang A."/>
            <person name="Saw J.H."/>
            <person name="Jorgensen S.L."/>
            <person name="Zaremba-Niedzwiedzka K."/>
            <person name="Martijn J."/>
            <person name="Lind A.E."/>
            <person name="van Eijk R."/>
            <person name="Schleper C."/>
            <person name="Guy L."/>
            <person name="Ettema T.J."/>
        </authorList>
    </citation>
    <scope>NUCLEOTIDE SEQUENCE</scope>
</reference>
<gene>
    <name evidence="2" type="ORF">LCGC14_0524310</name>
</gene>
<organism evidence="2">
    <name type="scientific">marine sediment metagenome</name>
    <dbReference type="NCBI Taxonomy" id="412755"/>
    <lineage>
        <taxon>unclassified sequences</taxon>
        <taxon>metagenomes</taxon>
        <taxon>ecological metagenomes</taxon>
    </lineage>
</organism>
<evidence type="ECO:0000256" key="1">
    <source>
        <dbReference type="SAM" id="Coils"/>
    </source>
</evidence>